<feature type="compositionally biased region" description="Polar residues" evidence="1">
    <location>
        <begin position="361"/>
        <end position="379"/>
    </location>
</feature>
<proteinExistence type="predicted"/>
<gene>
    <name evidence="2" type="ORF">CBR_g40657</name>
</gene>
<dbReference type="Gramene" id="GBG85847">
    <property type="protein sequence ID" value="GBG85847"/>
    <property type="gene ID" value="CBR_g40657"/>
</dbReference>
<reference evidence="2 3" key="1">
    <citation type="journal article" date="2018" name="Cell">
        <title>The Chara Genome: Secondary Complexity and Implications for Plant Terrestrialization.</title>
        <authorList>
            <person name="Nishiyama T."/>
            <person name="Sakayama H."/>
            <person name="Vries J.D."/>
            <person name="Buschmann H."/>
            <person name="Saint-Marcoux D."/>
            <person name="Ullrich K.K."/>
            <person name="Haas F.B."/>
            <person name="Vanderstraeten L."/>
            <person name="Becker D."/>
            <person name="Lang D."/>
            <person name="Vosolsobe S."/>
            <person name="Rombauts S."/>
            <person name="Wilhelmsson P.K.I."/>
            <person name="Janitza P."/>
            <person name="Kern R."/>
            <person name="Heyl A."/>
            <person name="Rumpler F."/>
            <person name="Villalobos L.I.A.C."/>
            <person name="Clay J.M."/>
            <person name="Skokan R."/>
            <person name="Toyoda A."/>
            <person name="Suzuki Y."/>
            <person name="Kagoshima H."/>
            <person name="Schijlen E."/>
            <person name="Tajeshwar N."/>
            <person name="Catarino B."/>
            <person name="Hetherington A.J."/>
            <person name="Saltykova A."/>
            <person name="Bonnot C."/>
            <person name="Breuninger H."/>
            <person name="Symeonidi A."/>
            <person name="Radhakrishnan G.V."/>
            <person name="Van Nieuwerburgh F."/>
            <person name="Deforce D."/>
            <person name="Chang C."/>
            <person name="Karol K.G."/>
            <person name="Hedrich R."/>
            <person name="Ulvskov P."/>
            <person name="Glockner G."/>
            <person name="Delwiche C.F."/>
            <person name="Petrasek J."/>
            <person name="Van de Peer Y."/>
            <person name="Friml J."/>
            <person name="Beilby M."/>
            <person name="Dolan L."/>
            <person name="Kohara Y."/>
            <person name="Sugano S."/>
            <person name="Fujiyama A."/>
            <person name="Delaux P.-M."/>
            <person name="Quint M."/>
            <person name="TheiBen G."/>
            <person name="Hagemann M."/>
            <person name="Harholt J."/>
            <person name="Dunand C."/>
            <person name="Zachgo S."/>
            <person name="Langdale J."/>
            <person name="Maumus F."/>
            <person name="Straeten D.V.D."/>
            <person name="Gould S.B."/>
            <person name="Rensing S.A."/>
        </authorList>
    </citation>
    <scope>NUCLEOTIDE SEQUENCE [LARGE SCALE GENOMIC DNA]</scope>
    <source>
        <strain evidence="2 3">S276</strain>
    </source>
</reference>
<feature type="compositionally biased region" description="Low complexity" evidence="1">
    <location>
        <begin position="262"/>
        <end position="285"/>
    </location>
</feature>
<keyword evidence="3" id="KW-1185">Reference proteome</keyword>
<evidence type="ECO:0000313" key="3">
    <source>
        <dbReference type="Proteomes" id="UP000265515"/>
    </source>
</evidence>
<dbReference type="AlphaFoldDB" id="A0A388LU55"/>
<feature type="compositionally biased region" description="Polar residues" evidence="1">
    <location>
        <begin position="482"/>
        <end position="510"/>
    </location>
</feature>
<organism evidence="2 3">
    <name type="scientific">Chara braunii</name>
    <name type="common">Braun's stonewort</name>
    <dbReference type="NCBI Taxonomy" id="69332"/>
    <lineage>
        <taxon>Eukaryota</taxon>
        <taxon>Viridiplantae</taxon>
        <taxon>Streptophyta</taxon>
        <taxon>Charophyceae</taxon>
        <taxon>Charales</taxon>
        <taxon>Characeae</taxon>
        <taxon>Chara</taxon>
    </lineage>
</organism>
<feature type="region of interest" description="Disordered" evidence="1">
    <location>
        <begin position="361"/>
        <end position="398"/>
    </location>
</feature>
<feature type="region of interest" description="Disordered" evidence="1">
    <location>
        <begin position="203"/>
        <end position="289"/>
    </location>
</feature>
<evidence type="ECO:0000313" key="2">
    <source>
        <dbReference type="EMBL" id="GBG85847.1"/>
    </source>
</evidence>
<feature type="compositionally biased region" description="Polar residues" evidence="1">
    <location>
        <begin position="126"/>
        <end position="135"/>
    </location>
</feature>
<feature type="region of interest" description="Disordered" evidence="1">
    <location>
        <begin position="114"/>
        <end position="139"/>
    </location>
</feature>
<protein>
    <submittedName>
        <fullName evidence="2">Uncharacterized protein</fullName>
    </submittedName>
</protein>
<name>A0A388LU55_CHABU</name>
<sequence length="594" mass="65044">MATSGLLPSSNRSSRCARKNAALCRHPIANTIVELHAGSNLQKQLFPAAPCVLNEPCDVSAQMRSKSGDWRRAMAAFERFILQMTHRNGHQGSTTANKEFSPVQTSVQSRLPLHPLRWHGTPPPSKDNNGHNTALPNELHLQGGGRVGCISLECYNTGQVQEDYHELTSPSPVGIHLPVWEAPVEDMQQRVCRGSFAAEPTYSETHRSLLESSPPSAIRSTERHRRPAVSSSTTGSCCSLKVHHGSESAGTTGCAGSDSARGSDISHGSSGSISSSSGEGTPDSGCHMESGKQAFFQTISSRVMDPVETRKGPDDRDQAVLCTEGAQNWTVPGNTHHPLRDRDLPSRNHDLLCSAGARWRSSSIPSTDHQLQSTPSQQSKRTRSKRNIPWDTGKSAENSYTFDKLDDRASNSGESQLKLTPQLLPWDVQTRWAPQQSQLVAEQCSFSQEWAEGWDPNRNPNLWGPRDRKGFAGGMRPFTGPLQKSSARYPLSNRSCRSQAEAQPSNSSKSKLIRLKEDFEVLRPRTSTERSVLMPEPASASGRVIDGRVCAEIRIAMSMSGSAMLTAKTRRLASKADTWKAKGREERAVAHSMR</sequence>
<feature type="region of interest" description="Disordered" evidence="1">
    <location>
        <begin position="479"/>
        <end position="510"/>
    </location>
</feature>
<comment type="caution">
    <text evidence="2">The sequence shown here is derived from an EMBL/GenBank/DDBJ whole genome shotgun (WGS) entry which is preliminary data.</text>
</comment>
<dbReference type="EMBL" id="BFEA01000537">
    <property type="protein sequence ID" value="GBG85847.1"/>
    <property type="molecule type" value="Genomic_DNA"/>
</dbReference>
<evidence type="ECO:0000256" key="1">
    <source>
        <dbReference type="SAM" id="MobiDB-lite"/>
    </source>
</evidence>
<accession>A0A388LU55</accession>
<feature type="compositionally biased region" description="Polar residues" evidence="1">
    <location>
        <begin position="210"/>
        <end position="219"/>
    </location>
</feature>
<dbReference type="Proteomes" id="UP000265515">
    <property type="component" value="Unassembled WGS sequence"/>
</dbReference>